<comment type="subunit">
    <text evidence="10">Forms a ring-shaped head-to-tail homodimer around DNA.</text>
</comment>
<evidence type="ECO:0000256" key="9">
    <source>
        <dbReference type="ARBA" id="ARBA00023125"/>
    </source>
</evidence>
<evidence type="ECO:0000313" key="15">
    <source>
        <dbReference type="Proteomes" id="UP001524944"/>
    </source>
</evidence>
<dbReference type="Pfam" id="PF02767">
    <property type="entry name" value="DNA_pol3_beta_2"/>
    <property type="match status" value="1"/>
</dbReference>
<evidence type="ECO:0000256" key="6">
    <source>
        <dbReference type="ARBA" id="ARBA00022695"/>
    </source>
</evidence>
<dbReference type="Pfam" id="PF00712">
    <property type="entry name" value="DNA_pol3_beta"/>
    <property type="match status" value="1"/>
</dbReference>
<dbReference type="InterPro" id="IPR046938">
    <property type="entry name" value="DNA_clamp_sf"/>
</dbReference>
<keyword evidence="4 10" id="KW-0963">Cytoplasm</keyword>
<keyword evidence="8 10" id="KW-0239">DNA-directed DNA polymerase</keyword>
<dbReference type="SUPFAM" id="SSF55979">
    <property type="entry name" value="DNA clamp"/>
    <property type="match status" value="3"/>
</dbReference>
<reference evidence="14 15" key="1">
    <citation type="submission" date="2022-08" db="EMBL/GenBank/DDBJ databases">
        <title>Proteogenomics of the novel Dehalobacterium formicoaceticum strain EZ94 highlights a key role of methyltransferases during anaerobic dichloromethane degradation.</title>
        <authorList>
            <person name="Wasmund K."/>
        </authorList>
    </citation>
    <scope>NUCLEOTIDE SEQUENCE [LARGE SCALE GENOMIC DNA]</scope>
    <source>
        <strain evidence="14 15">EZ94</strain>
    </source>
</reference>
<comment type="similarity">
    <text evidence="2 10">Belongs to the beta sliding clamp family.</text>
</comment>
<evidence type="ECO:0000256" key="5">
    <source>
        <dbReference type="ARBA" id="ARBA00022679"/>
    </source>
</evidence>
<dbReference type="InterPro" id="IPR022637">
    <property type="entry name" value="DNA_polIII_beta_cen"/>
</dbReference>
<dbReference type="NCBIfam" id="TIGR00663">
    <property type="entry name" value="dnan"/>
    <property type="match status" value="1"/>
</dbReference>
<dbReference type="PANTHER" id="PTHR30478">
    <property type="entry name" value="DNA POLYMERASE III SUBUNIT BETA"/>
    <property type="match status" value="1"/>
</dbReference>
<dbReference type="InterPro" id="IPR001001">
    <property type="entry name" value="DNA_polIII_beta"/>
</dbReference>
<evidence type="ECO:0000259" key="13">
    <source>
        <dbReference type="Pfam" id="PF02768"/>
    </source>
</evidence>
<dbReference type="Pfam" id="PF02768">
    <property type="entry name" value="DNA_pol3_beta_3"/>
    <property type="match status" value="1"/>
</dbReference>
<evidence type="ECO:0000313" key="14">
    <source>
        <dbReference type="EMBL" id="MCR6545648.1"/>
    </source>
</evidence>
<keyword evidence="5 10" id="KW-0808">Transferase</keyword>
<evidence type="ECO:0000259" key="12">
    <source>
        <dbReference type="Pfam" id="PF02767"/>
    </source>
</evidence>
<sequence>MHFNCSKEDLVYGVQTVSRAVSNKNTKPILSGIHLVAENNALKLTATDSEIAIQCTIEVEVIEEGSSVVPGRYFIEMVKRLPSGIINLKSSVREGMIIKYEQSEQFINGFSDEEFPSLPEIKNQITGSMPQNQFKKMVKQTSIAASNDESRPLFTGTLVEITGDKIIMVTTDSHRLALKEEFWSNSSPVIENKISVIIPTKTMVEVSRIIPDETEPLIMIGGSNQFLFKTSNITVFTRLIEGQYPSYTQVVPDPSKCTSRIRVKTKKLLEAIERASLLVRDELKEKYSLVKLSVDDNILEINSNSPELGKIHEELNVFLEGEPTEIIFNSHYLMDALKSIDEEEIYIDLTGSLSPGIIRSVENDKYIYLILPVRNT</sequence>
<dbReference type="Gene3D" id="3.70.10.10">
    <property type="match status" value="1"/>
</dbReference>
<proteinExistence type="inferred from homology"/>
<dbReference type="GO" id="GO:0003887">
    <property type="term" value="F:DNA-directed DNA polymerase activity"/>
    <property type="evidence" value="ECO:0007669"/>
    <property type="project" value="UniProtKB-EC"/>
</dbReference>
<evidence type="ECO:0000256" key="8">
    <source>
        <dbReference type="ARBA" id="ARBA00022932"/>
    </source>
</evidence>
<comment type="function">
    <text evidence="10">Confers DNA tethering and processivity to DNA polymerases and other proteins. Acts as a clamp, forming a ring around DNA (a reaction catalyzed by the clamp-loading complex) which diffuses in an ATP-independent manner freely and bidirectionally along dsDNA. Initially characterized for its ability to contact the catalytic subunit of DNA polymerase III (Pol III), a complex, multichain enzyme responsible for most of the replicative synthesis in bacteria; Pol III exhibits 3'-5' exonuclease proofreading activity. The beta chain is required for initiation of replication as well as for processivity of DNA replication.</text>
</comment>
<feature type="domain" description="DNA polymerase III beta sliding clamp C-terminal" evidence="13">
    <location>
        <begin position="254"/>
        <end position="374"/>
    </location>
</feature>
<comment type="subcellular location">
    <subcellularLocation>
        <location evidence="1 10">Cytoplasm</location>
    </subcellularLocation>
</comment>
<keyword evidence="9" id="KW-0238">DNA-binding</keyword>
<evidence type="ECO:0000259" key="11">
    <source>
        <dbReference type="Pfam" id="PF00712"/>
    </source>
</evidence>
<keyword evidence="7 10" id="KW-0235">DNA replication</keyword>
<feature type="domain" description="DNA polymerase III beta sliding clamp central" evidence="12">
    <location>
        <begin position="129"/>
        <end position="245"/>
    </location>
</feature>
<evidence type="ECO:0000256" key="1">
    <source>
        <dbReference type="ARBA" id="ARBA00004496"/>
    </source>
</evidence>
<evidence type="ECO:0000256" key="3">
    <source>
        <dbReference type="ARBA" id="ARBA00021035"/>
    </source>
</evidence>
<dbReference type="RefSeq" id="WP_089609100.1">
    <property type="nucleotide sequence ID" value="NZ_CP022121.1"/>
</dbReference>
<evidence type="ECO:0000256" key="2">
    <source>
        <dbReference type="ARBA" id="ARBA00010752"/>
    </source>
</evidence>
<evidence type="ECO:0000256" key="7">
    <source>
        <dbReference type="ARBA" id="ARBA00022705"/>
    </source>
</evidence>
<evidence type="ECO:0000256" key="10">
    <source>
        <dbReference type="PIRNR" id="PIRNR000804"/>
    </source>
</evidence>
<name>A0ABT1Y510_9FIRM</name>
<keyword evidence="6 10" id="KW-0548">Nucleotidyltransferase</keyword>
<dbReference type="CDD" id="cd00140">
    <property type="entry name" value="beta_clamp"/>
    <property type="match status" value="1"/>
</dbReference>
<accession>A0ABT1Y510</accession>
<evidence type="ECO:0000256" key="4">
    <source>
        <dbReference type="ARBA" id="ARBA00022490"/>
    </source>
</evidence>
<dbReference type="SMART" id="SM00480">
    <property type="entry name" value="POL3Bc"/>
    <property type="match status" value="1"/>
</dbReference>
<feature type="domain" description="DNA polymerase III beta sliding clamp N-terminal" evidence="11">
    <location>
        <begin position="1"/>
        <end position="119"/>
    </location>
</feature>
<dbReference type="PANTHER" id="PTHR30478:SF0">
    <property type="entry name" value="BETA SLIDING CLAMP"/>
    <property type="match status" value="1"/>
</dbReference>
<protein>
    <recommendedName>
        <fullName evidence="3 10">Beta sliding clamp</fullName>
    </recommendedName>
</protein>
<keyword evidence="15" id="KW-1185">Reference proteome</keyword>
<dbReference type="EMBL" id="JANPWE010000003">
    <property type="protein sequence ID" value="MCR6545648.1"/>
    <property type="molecule type" value="Genomic_DNA"/>
</dbReference>
<organism evidence="14 15">
    <name type="scientific">Dehalobacterium formicoaceticum</name>
    <dbReference type="NCBI Taxonomy" id="51515"/>
    <lineage>
        <taxon>Bacteria</taxon>
        <taxon>Bacillati</taxon>
        <taxon>Bacillota</taxon>
        <taxon>Clostridia</taxon>
        <taxon>Eubacteriales</taxon>
        <taxon>Peptococcaceae</taxon>
        <taxon>Dehalobacterium</taxon>
    </lineage>
</organism>
<gene>
    <name evidence="14" type="primary">dnaN</name>
    <name evidence="14" type="ORF">NVS47_09000</name>
</gene>
<dbReference type="Gene3D" id="3.10.150.10">
    <property type="entry name" value="DNA Polymerase III, subunit A, domain 2"/>
    <property type="match status" value="1"/>
</dbReference>
<dbReference type="Proteomes" id="UP001524944">
    <property type="component" value="Unassembled WGS sequence"/>
</dbReference>
<dbReference type="InterPro" id="IPR022635">
    <property type="entry name" value="DNA_polIII_beta_C"/>
</dbReference>
<comment type="caution">
    <text evidence="14">The sequence shown here is derived from an EMBL/GenBank/DDBJ whole genome shotgun (WGS) entry which is preliminary data.</text>
</comment>
<dbReference type="PIRSF" id="PIRSF000804">
    <property type="entry name" value="DNA_pol_III_b"/>
    <property type="match status" value="1"/>
</dbReference>
<dbReference type="InterPro" id="IPR022634">
    <property type="entry name" value="DNA_polIII_beta_N"/>
</dbReference>